<evidence type="ECO:0008006" key="3">
    <source>
        <dbReference type="Google" id="ProtNLM"/>
    </source>
</evidence>
<name>A0A6F9E6X3_9BACL</name>
<evidence type="ECO:0000313" key="2">
    <source>
        <dbReference type="Proteomes" id="UP000502196"/>
    </source>
</evidence>
<dbReference type="EMBL" id="LR792683">
    <property type="protein sequence ID" value="CAB3392267.1"/>
    <property type="molecule type" value="Genomic_DNA"/>
</dbReference>
<proteinExistence type="predicted"/>
<dbReference type="RefSeq" id="WP_170085319.1">
    <property type="nucleotide sequence ID" value="NZ_CP047972.1"/>
</dbReference>
<dbReference type="AlphaFoldDB" id="A0A6F9E6X3"/>
<dbReference type="Proteomes" id="UP000502196">
    <property type="component" value="Chromosome"/>
</dbReference>
<reference evidence="1 2" key="1">
    <citation type="submission" date="2020-04" db="EMBL/GenBank/DDBJ databases">
        <authorList>
            <person name="Hogendoorn C."/>
        </authorList>
    </citation>
    <scope>NUCLEOTIDE SEQUENCE [LARGE SCALE GENOMIC DNA]</scope>
    <source>
        <strain evidence="1">COOX1</strain>
    </source>
</reference>
<evidence type="ECO:0000313" key="1">
    <source>
        <dbReference type="EMBL" id="CAB3392267.1"/>
    </source>
</evidence>
<accession>A0A6F9E6X3</accession>
<gene>
    <name evidence="1" type="ORF">COOX1_1325</name>
</gene>
<sequence length="246" mass="28713">MNEPVPTKDWAEDLVLELAQGERGVRLLGGRAVRYHVLGKVPDTLVRPPGDVDLFTVSEHRRDVQQWLESMGLRPEKEFNLLNGRSRLMYWRGKEKIDVFIDEFRMCHALDLRGRLPVQEVTLPVADLMLTKLQVVEFTEKDMLDVLALLSGVPFVDRDEPGAFNTRFFADTLARDWGLWRTVTRNLDVLLERLQDFVVEASLQLEIEERICQLTEVVERTPKTMKWKWRAAVGERLKWYELPEEP</sequence>
<protein>
    <recommendedName>
        <fullName evidence="3">Nucleotidyltransferase</fullName>
    </recommendedName>
</protein>
<organism evidence="1 2">
    <name type="scientific">Kyrpidia spormannii</name>
    <dbReference type="NCBI Taxonomy" id="2055160"/>
    <lineage>
        <taxon>Bacteria</taxon>
        <taxon>Bacillati</taxon>
        <taxon>Bacillota</taxon>
        <taxon>Bacilli</taxon>
        <taxon>Bacillales</taxon>
        <taxon>Alicyclobacillaceae</taxon>
        <taxon>Kyrpidia</taxon>
    </lineage>
</organism>